<comment type="similarity">
    <text evidence="1">Belongs to the protein kinase superfamily. CMGC Ser/Thr protein kinase family. CDC2/CDKX subfamily.</text>
</comment>
<evidence type="ECO:0000256" key="2">
    <source>
        <dbReference type="ARBA" id="ARBA00012425"/>
    </source>
</evidence>
<sequence>MSTAPKSRWAKDDAETEALIEQKRREKEERRRIKAEKQRQQAETQKLFAQKHAQGANGSLQAQEEGMNGDSGRPTKRRRLSNEPESQADVTVDQKPIPLLRFPAPEWGPCRHVDNFERLNRIEEGSYGLVSRAKELSTGEIVALKRLKMEHCNDGFPITGLREIQTLLESRHTNVVRLREVVMGNGIDDVYLVMDFVEHDLKTLLEDMREPFLPSETKTLLLQIISATEFLHSHWIMHRDLKTSNLLMNNRGEIKLADFGMARYYGDPPPKLTQLVVTLWYRSPELLLGTEKYGPEIDMWSIGCIFGELLTKEPLFQGKNEVDQLSKVRLTSRIELRLIYHKLKPPPFNPQTTQIFALTGPPTTQTWPSFRSLPNAKSLRLPTSGAPRTTSDAGITLLPPSKFPYLTTTGLTLLSHLLALNPASRPDAATCLSHPYFREDPKPKEKEMFPTFPSKAGMEKRRKRETPEAPKRGEAPKLDFASVFGAGGGDGNGSEAGAGFALRLG</sequence>
<organism evidence="12 13">
    <name type="scientific">Blastomyces percursus</name>
    <dbReference type="NCBI Taxonomy" id="1658174"/>
    <lineage>
        <taxon>Eukaryota</taxon>
        <taxon>Fungi</taxon>
        <taxon>Dikarya</taxon>
        <taxon>Ascomycota</taxon>
        <taxon>Pezizomycotina</taxon>
        <taxon>Eurotiomycetes</taxon>
        <taxon>Eurotiomycetidae</taxon>
        <taxon>Onygenales</taxon>
        <taxon>Ajellomycetaceae</taxon>
        <taxon>Blastomyces</taxon>
    </lineage>
</organism>
<dbReference type="AlphaFoldDB" id="A0A1J9R587"/>
<dbReference type="GO" id="GO:0004693">
    <property type="term" value="F:cyclin-dependent protein serine/threonine kinase activity"/>
    <property type="evidence" value="ECO:0007669"/>
    <property type="project" value="UniProtKB-EC"/>
</dbReference>
<keyword evidence="3" id="KW-0723">Serine/threonine-protein kinase</keyword>
<dbReference type="PROSITE" id="PS50011">
    <property type="entry name" value="PROTEIN_KINASE_DOM"/>
    <property type="match status" value="1"/>
</dbReference>
<evidence type="ECO:0000256" key="5">
    <source>
        <dbReference type="ARBA" id="ARBA00022741"/>
    </source>
</evidence>
<dbReference type="Gene3D" id="3.30.200.20">
    <property type="entry name" value="Phosphorylase Kinase, domain 1"/>
    <property type="match status" value="1"/>
</dbReference>
<name>A0A1J9R587_9EURO</name>
<dbReference type="STRING" id="1658174.A0A1J9R587"/>
<feature type="compositionally biased region" description="Basic and acidic residues" evidence="10">
    <location>
        <begin position="465"/>
        <end position="477"/>
    </location>
</feature>
<evidence type="ECO:0000256" key="7">
    <source>
        <dbReference type="ARBA" id="ARBA00022840"/>
    </source>
</evidence>
<dbReference type="EC" id="2.7.11.22" evidence="2"/>
<comment type="caution">
    <text evidence="12">The sequence shown here is derived from an EMBL/GenBank/DDBJ whole genome shotgun (WGS) entry which is preliminary data.</text>
</comment>
<comment type="catalytic activity">
    <reaction evidence="8">
        <text>L-threonyl-[protein] + ATP = O-phospho-L-threonyl-[protein] + ADP + H(+)</text>
        <dbReference type="Rhea" id="RHEA:46608"/>
        <dbReference type="Rhea" id="RHEA-COMP:11060"/>
        <dbReference type="Rhea" id="RHEA-COMP:11605"/>
        <dbReference type="ChEBI" id="CHEBI:15378"/>
        <dbReference type="ChEBI" id="CHEBI:30013"/>
        <dbReference type="ChEBI" id="CHEBI:30616"/>
        <dbReference type="ChEBI" id="CHEBI:61977"/>
        <dbReference type="ChEBI" id="CHEBI:456216"/>
        <dbReference type="EC" id="2.7.11.22"/>
    </reaction>
</comment>
<evidence type="ECO:0000313" key="13">
    <source>
        <dbReference type="Proteomes" id="UP000242791"/>
    </source>
</evidence>
<protein>
    <recommendedName>
        <fullName evidence="2">cyclin-dependent kinase</fullName>
        <ecNumber evidence="2">2.7.11.22</ecNumber>
    </recommendedName>
</protein>
<evidence type="ECO:0000256" key="4">
    <source>
        <dbReference type="ARBA" id="ARBA00022679"/>
    </source>
</evidence>
<dbReference type="SMART" id="SM00220">
    <property type="entry name" value="S_TKc"/>
    <property type="match status" value="1"/>
</dbReference>
<evidence type="ECO:0000313" key="12">
    <source>
        <dbReference type="EMBL" id="OJD23172.1"/>
    </source>
</evidence>
<evidence type="ECO:0000256" key="8">
    <source>
        <dbReference type="ARBA" id="ARBA00047811"/>
    </source>
</evidence>
<evidence type="ECO:0000256" key="6">
    <source>
        <dbReference type="ARBA" id="ARBA00022777"/>
    </source>
</evidence>
<evidence type="ECO:0000256" key="9">
    <source>
        <dbReference type="ARBA" id="ARBA00048367"/>
    </source>
</evidence>
<dbReference type="EMBL" id="LGTZ01000861">
    <property type="protein sequence ID" value="OJD23172.1"/>
    <property type="molecule type" value="Genomic_DNA"/>
</dbReference>
<keyword evidence="7" id="KW-0067">ATP-binding</keyword>
<keyword evidence="13" id="KW-1185">Reference proteome</keyword>
<dbReference type="GO" id="GO:0005634">
    <property type="term" value="C:nucleus"/>
    <property type="evidence" value="ECO:0007669"/>
    <property type="project" value="TreeGrafter"/>
</dbReference>
<dbReference type="InterPro" id="IPR000719">
    <property type="entry name" value="Prot_kinase_dom"/>
</dbReference>
<feature type="region of interest" description="Disordered" evidence="10">
    <location>
        <begin position="442"/>
        <end position="505"/>
    </location>
</feature>
<dbReference type="OrthoDB" id="1732493at2759"/>
<dbReference type="PANTHER" id="PTHR24056:SF107">
    <property type="entry name" value="CYCLIN-DEPENDENT KINASE 11A-RELATED"/>
    <property type="match status" value="1"/>
</dbReference>
<proteinExistence type="inferred from homology"/>
<dbReference type="InterPro" id="IPR008271">
    <property type="entry name" value="Ser/Thr_kinase_AS"/>
</dbReference>
<comment type="catalytic activity">
    <reaction evidence="9">
        <text>L-seryl-[protein] + ATP = O-phospho-L-seryl-[protein] + ADP + H(+)</text>
        <dbReference type="Rhea" id="RHEA:17989"/>
        <dbReference type="Rhea" id="RHEA-COMP:9863"/>
        <dbReference type="Rhea" id="RHEA-COMP:11604"/>
        <dbReference type="ChEBI" id="CHEBI:15378"/>
        <dbReference type="ChEBI" id="CHEBI:29999"/>
        <dbReference type="ChEBI" id="CHEBI:30616"/>
        <dbReference type="ChEBI" id="CHEBI:83421"/>
        <dbReference type="ChEBI" id="CHEBI:456216"/>
        <dbReference type="EC" id="2.7.11.22"/>
    </reaction>
</comment>
<keyword evidence="5" id="KW-0547">Nucleotide-binding</keyword>
<feature type="domain" description="Protein kinase" evidence="11">
    <location>
        <begin position="116"/>
        <end position="437"/>
    </location>
</feature>
<dbReference type="InterPro" id="IPR011009">
    <property type="entry name" value="Kinase-like_dom_sf"/>
</dbReference>
<dbReference type="Proteomes" id="UP000242791">
    <property type="component" value="Unassembled WGS sequence"/>
</dbReference>
<feature type="compositionally biased region" description="Gly residues" evidence="10">
    <location>
        <begin position="485"/>
        <end position="496"/>
    </location>
</feature>
<dbReference type="GO" id="GO:0005524">
    <property type="term" value="F:ATP binding"/>
    <property type="evidence" value="ECO:0007669"/>
    <property type="project" value="UniProtKB-KW"/>
</dbReference>
<evidence type="ECO:0000256" key="1">
    <source>
        <dbReference type="ARBA" id="ARBA00006485"/>
    </source>
</evidence>
<dbReference type="PROSITE" id="PS00108">
    <property type="entry name" value="PROTEIN_KINASE_ST"/>
    <property type="match status" value="1"/>
</dbReference>
<evidence type="ECO:0000256" key="3">
    <source>
        <dbReference type="ARBA" id="ARBA00022527"/>
    </source>
</evidence>
<evidence type="ECO:0000256" key="10">
    <source>
        <dbReference type="SAM" id="MobiDB-lite"/>
    </source>
</evidence>
<keyword evidence="6 12" id="KW-0418">Kinase</keyword>
<dbReference type="SUPFAM" id="SSF56112">
    <property type="entry name" value="Protein kinase-like (PK-like)"/>
    <property type="match status" value="1"/>
</dbReference>
<dbReference type="GO" id="GO:0007346">
    <property type="term" value="P:regulation of mitotic cell cycle"/>
    <property type="evidence" value="ECO:0007669"/>
    <property type="project" value="TreeGrafter"/>
</dbReference>
<dbReference type="Pfam" id="PF00069">
    <property type="entry name" value="Pkinase"/>
    <property type="match status" value="1"/>
</dbReference>
<dbReference type="FunFam" id="3.30.200.20:FF:000054">
    <property type="entry name" value="Cyclin-dependent kinase 11B"/>
    <property type="match status" value="1"/>
</dbReference>
<dbReference type="PANTHER" id="PTHR24056">
    <property type="entry name" value="CELL DIVISION PROTEIN KINASE"/>
    <property type="match status" value="1"/>
</dbReference>
<keyword evidence="4" id="KW-0808">Transferase</keyword>
<feature type="compositionally biased region" description="Basic and acidic residues" evidence="10">
    <location>
        <begin position="20"/>
        <end position="40"/>
    </location>
</feature>
<accession>A0A1J9R587</accession>
<reference evidence="12 13" key="1">
    <citation type="submission" date="2015-08" db="EMBL/GenBank/DDBJ databases">
        <title>Emmonsia species relationships and genome sequence.</title>
        <authorList>
            <person name="Cuomo C.A."/>
            <person name="Schwartz I.S."/>
            <person name="Kenyon C."/>
            <person name="De Hoog G.S."/>
            <person name="Govender N.P."/>
            <person name="Botha A."/>
            <person name="Moreno L."/>
            <person name="De Vries M."/>
            <person name="Munoz J.F."/>
            <person name="Stielow J.B."/>
        </authorList>
    </citation>
    <scope>NUCLEOTIDE SEQUENCE [LARGE SCALE GENOMIC DNA]</scope>
    <source>
        <strain evidence="12 13">EI222</strain>
    </source>
</reference>
<dbReference type="InterPro" id="IPR050108">
    <property type="entry name" value="CDK"/>
</dbReference>
<dbReference type="Gene3D" id="1.10.510.10">
    <property type="entry name" value="Transferase(Phosphotransferase) domain 1"/>
    <property type="match status" value="1"/>
</dbReference>
<dbReference type="VEuPathDB" id="FungiDB:ACJ73_05478"/>
<dbReference type="FunFam" id="1.10.510.10:FF:000624">
    <property type="entry name" value="Mitogen-activated protein kinase"/>
    <property type="match status" value="1"/>
</dbReference>
<evidence type="ECO:0000259" key="11">
    <source>
        <dbReference type="PROSITE" id="PS50011"/>
    </source>
</evidence>
<gene>
    <name evidence="12" type="ORF">ACJ73_05478</name>
</gene>
<feature type="region of interest" description="Disordered" evidence="10">
    <location>
        <begin position="1"/>
        <end position="94"/>
    </location>
</feature>